<comment type="caution">
    <text evidence="2">The sequence shown here is derived from an EMBL/GenBank/DDBJ whole genome shotgun (WGS) entry which is preliminary data.</text>
</comment>
<gene>
    <name evidence="2" type="ORF">ACFP57_00045</name>
</gene>
<reference evidence="3" key="1">
    <citation type="journal article" date="2019" name="Int. J. Syst. Evol. Microbiol.">
        <title>The Global Catalogue of Microorganisms (GCM) 10K type strain sequencing project: providing services to taxonomists for standard genome sequencing and annotation.</title>
        <authorList>
            <consortium name="The Broad Institute Genomics Platform"/>
            <consortium name="The Broad Institute Genome Sequencing Center for Infectious Disease"/>
            <person name="Wu L."/>
            <person name="Ma J."/>
        </authorList>
    </citation>
    <scope>NUCLEOTIDE SEQUENCE [LARGE SCALE GENOMIC DNA]</scope>
    <source>
        <strain evidence="3">CGMCC 1.15277</strain>
    </source>
</reference>
<evidence type="ECO:0000256" key="1">
    <source>
        <dbReference type="SAM" id="Phobius"/>
    </source>
</evidence>
<feature type="transmembrane region" description="Helical" evidence="1">
    <location>
        <begin position="6"/>
        <end position="24"/>
    </location>
</feature>
<accession>A0ABW1WWE0</accession>
<dbReference type="RefSeq" id="WP_343886687.1">
    <property type="nucleotide sequence ID" value="NZ_BAAAKI010000017.1"/>
</dbReference>
<feature type="transmembrane region" description="Helical" evidence="1">
    <location>
        <begin position="36"/>
        <end position="55"/>
    </location>
</feature>
<feature type="transmembrane region" description="Helical" evidence="1">
    <location>
        <begin position="199"/>
        <end position="216"/>
    </location>
</feature>
<protein>
    <submittedName>
        <fullName evidence="2">DUF554 domain-containing protein</fullName>
    </submittedName>
</protein>
<dbReference type="PANTHER" id="PTHR36111">
    <property type="entry name" value="INNER MEMBRANE PROTEIN-RELATED"/>
    <property type="match status" value="1"/>
</dbReference>
<keyword evidence="1" id="KW-0472">Membrane</keyword>
<keyword evidence="3" id="KW-1185">Reference proteome</keyword>
<feature type="transmembrane region" description="Helical" evidence="1">
    <location>
        <begin position="223"/>
        <end position="244"/>
    </location>
</feature>
<dbReference type="EMBL" id="JBHSUA010000002">
    <property type="protein sequence ID" value="MFC6395386.1"/>
    <property type="molecule type" value="Genomic_DNA"/>
</dbReference>
<organism evidence="2 3">
    <name type="scientific">Luteococcus sanguinis</name>
    <dbReference type="NCBI Taxonomy" id="174038"/>
    <lineage>
        <taxon>Bacteria</taxon>
        <taxon>Bacillati</taxon>
        <taxon>Actinomycetota</taxon>
        <taxon>Actinomycetes</taxon>
        <taxon>Propionibacteriales</taxon>
        <taxon>Propionibacteriaceae</taxon>
        <taxon>Luteococcus</taxon>
    </lineage>
</organism>
<dbReference type="PANTHER" id="PTHR36111:SF2">
    <property type="entry name" value="INNER MEMBRANE PROTEIN"/>
    <property type="match status" value="1"/>
</dbReference>
<feature type="transmembrane region" description="Helical" evidence="1">
    <location>
        <begin position="67"/>
        <end position="91"/>
    </location>
</feature>
<evidence type="ECO:0000313" key="2">
    <source>
        <dbReference type="EMBL" id="MFC6395386.1"/>
    </source>
</evidence>
<feature type="transmembrane region" description="Helical" evidence="1">
    <location>
        <begin position="112"/>
        <end position="134"/>
    </location>
</feature>
<keyword evidence="1" id="KW-1133">Transmembrane helix</keyword>
<dbReference type="Pfam" id="PF04474">
    <property type="entry name" value="DUF554"/>
    <property type="match status" value="1"/>
</dbReference>
<evidence type="ECO:0000313" key="3">
    <source>
        <dbReference type="Proteomes" id="UP001596266"/>
    </source>
</evidence>
<keyword evidence="1" id="KW-0812">Transmembrane</keyword>
<sequence>MFIGSGTLVNVVTVLLGGALGLLVGDRLPERTRSTITDVLGLFTIVIGALSLAPLSKTSYTSLAPFGAASIIVLLGLLFGAILGSALHLESRIDALGVWAKRTFGRGGEHRFAEGFVTATLLFCVGPLSILGSFSDGLGLGAQQLYVKAVLDGFAAMAFASAFGAGVLLSAASVFVYQGLLTLAGFALGPVLPNGAVDTISVAGGIILMGLGIRLMGLKEVRVADLLPALVLAPLFLWVAQTVAR</sequence>
<dbReference type="Proteomes" id="UP001596266">
    <property type="component" value="Unassembled WGS sequence"/>
</dbReference>
<feature type="transmembrane region" description="Helical" evidence="1">
    <location>
        <begin position="146"/>
        <end position="168"/>
    </location>
</feature>
<dbReference type="InterPro" id="IPR007563">
    <property type="entry name" value="DUF554"/>
</dbReference>
<proteinExistence type="predicted"/>
<name>A0ABW1WWE0_9ACTN</name>